<evidence type="ECO:0000256" key="6">
    <source>
        <dbReference type="RuleBase" id="RU361135"/>
    </source>
</evidence>
<evidence type="ECO:0000256" key="5">
    <source>
        <dbReference type="PROSITE-ProRule" id="PRU00533"/>
    </source>
</evidence>
<evidence type="ECO:0000256" key="4">
    <source>
        <dbReference type="ARBA" id="ARBA00022929"/>
    </source>
</evidence>
<proteinExistence type="inferred from homology"/>
<dbReference type="EC" id="2.3.1.184" evidence="6"/>
<keyword evidence="4 5" id="KW-0071">Autoinducer synthesis</keyword>
<name>A0ABY7SMT0_9RHOB</name>
<evidence type="ECO:0000256" key="2">
    <source>
        <dbReference type="ARBA" id="ARBA00022679"/>
    </source>
</evidence>
<gene>
    <name evidence="7" type="ORF">JHX87_05700</name>
</gene>
<dbReference type="SUPFAM" id="SSF55729">
    <property type="entry name" value="Acyl-CoA N-acyltransferases (Nat)"/>
    <property type="match status" value="1"/>
</dbReference>
<dbReference type="EMBL" id="CP067136">
    <property type="protein sequence ID" value="WCR08310.1"/>
    <property type="molecule type" value="Genomic_DNA"/>
</dbReference>
<dbReference type="RefSeq" id="WP_271883092.1">
    <property type="nucleotide sequence ID" value="NZ_CP067136.1"/>
</dbReference>
<keyword evidence="3 6" id="KW-0949">S-adenosyl-L-methionine</keyword>
<dbReference type="Proteomes" id="UP001219349">
    <property type="component" value="Chromosome"/>
</dbReference>
<dbReference type="PRINTS" id="PR01549">
    <property type="entry name" value="AUTOINDCRSYN"/>
</dbReference>
<comment type="similarity">
    <text evidence="5 6">Belongs to the autoinducer synthase family.</text>
</comment>
<protein>
    <recommendedName>
        <fullName evidence="6">Acyl-homoserine-lactone synthase</fullName>
        <ecNumber evidence="6">2.3.1.184</ecNumber>
    </recommendedName>
    <alternativeName>
        <fullName evidence="6">Autoinducer synthesis protein</fullName>
    </alternativeName>
</protein>
<evidence type="ECO:0000256" key="3">
    <source>
        <dbReference type="ARBA" id="ARBA00022691"/>
    </source>
</evidence>
<keyword evidence="8" id="KW-1185">Reference proteome</keyword>
<dbReference type="InterPro" id="IPR001690">
    <property type="entry name" value="Autoind_synthase"/>
</dbReference>
<dbReference type="InterPro" id="IPR016181">
    <property type="entry name" value="Acyl_CoA_acyltransferase"/>
</dbReference>
<reference evidence="7 8" key="1">
    <citation type="submission" date="2021-01" db="EMBL/GenBank/DDBJ databases">
        <title>Biogeographic distribution of Paracoccus.</title>
        <authorList>
            <person name="Hollensteiner J."/>
            <person name="Leineberger J."/>
            <person name="Brinkhoff T."/>
            <person name="Daniel R."/>
        </authorList>
    </citation>
    <scope>NUCLEOTIDE SEQUENCE [LARGE SCALE GENOMIC DNA]</scope>
    <source>
        <strain evidence="7 8">KCTC 22803</strain>
    </source>
</reference>
<evidence type="ECO:0000256" key="1">
    <source>
        <dbReference type="ARBA" id="ARBA00022654"/>
    </source>
</evidence>
<evidence type="ECO:0000313" key="7">
    <source>
        <dbReference type="EMBL" id="WCR08310.1"/>
    </source>
</evidence>
<dbReference type="PROSITE" id="PS51187">
    <property type="entry name" value="AUTOINDUCER_SYNTH_2"/>
    <property type="match status" value="1"/>
</dbReference>
<dbReference type="PANTHER" id="PTHR39322">
    <property type="entry name" value="ACYL-HOMOSERINE-LACTONE SYNTHASE"/>
    <property type="match status" value="1"/>
</dbReference>
<dbReference type="PANTHER" id="PTHR39322:SF1">
    <property type="entry name" value="ISOVALERYL-HOMOSERINE LACTONE SYNTHASE"/>
    <property type="match status" value="1"/>
</dbReference>
<evidence type="ECO:0000313" key="8">
    <source>
        <dbReference type="Proteomes" id="UP001219349"/>
    </source>
</evidence>
<comment type="catalytic activity">
    <reaction evidence="6">
        <text>a fatty acyl-[ACP] + S-adenosyl-L-methionine = an N-acyl-L-homoserine lactone + S-methyl-5'-thioadenosine + holo-[ACP] + H(+)</text>
        <dbReference type="Rhea" id="RHEA:10096"/>
        <dbReference type="Rhea" id="RHEA-COMP:9685"/>
        <dbReference type="Rhea" id="RHEA-COMP:14125"/>
        <dbReference type="ChEBI" id="CHEBI:15378"/>
        <dbReference type="ChEBI" id="CHEBI:17509"/>
        <dbReference type="ChEBI" id="CHEBI:55474"/>
        <dbReference type="ChEBI" id="CHEBI:59789"/>
        <dbReference type="ChEBI" id="CHEBI:64479"/>
        <dbReference type="ChEBI" id="CHEBI:138651"/>
        <dbReference type="EC" id="2.3.1.184"/>
    </reaction>
</comment>
<accession>A0ABY7SMT0</accession>
<organism evidence="7 8">
    <name type="scientific">Paracoccus fistulariae</name>
    <dbReference type="NCBI Taxonomy" id="658446"/>
    <lineage>
        <taxon>Bacteria</taxon>
        <taxon>Pseudomonadati</taxon>
        <taxon>Pseudomonadota</taxon>
        <taxon>Alphaproteobacteria</taxon>
        <taxon>Rhodobacterales</taxon>
        <taxon>Paracoccaceae</taxon>
        <taxon>Paracoccus</taxon>
    </lineage>
</organism>
<sequence length="221" mass="24747">MNSVQIDDVTVEVVVLPRDMHRFDLITSFLRFRKQIFVDRMAWPLHHAEGIEFEQYDTFDTAYVIAHRDGEIVGGARLKRTDKEYGNGSIVYSYMIRDAYLGLLPGMPHNLCTAAPPVDARSWELTRFAAQPITGLAERILESANAYLFTLGACQCLFLGPPAFLRMATKLGWQPEPMGEIVKNDDGRFLAFSCAVLAPESRHSPALYSSAQRKAAAVYAN</sequence>
<dbReference type="Pfam" id="PF00765">
    <property type="entry name" value="Autoind_synth"/>
    <property type="match status" value="1"/>
</dbReference>
<keyword evidence="1 5" id="KW-0673">Quorum sensing</keyword>
<keyword evidence="2 6" id="KW-0808">Transferase</keyword>
<dbReference type="Gene3D" id="3.40.630.30">
    <property type="match status" value="1"/>
</dbReference>